<keyword evidence="1" id="KW-0472">Membrane</keyword>
<feature type="transmembrane region" description="Helical" evidence="1">
    <location>
        <begin position="14"/>
        <end position="34"/>
    </location>
</feature>
<evidence type="ECO:0000256" key="1">
    <source>
        <dbReference type="SAM" id="Phobius"/>
    </source>
</evidence>
<feature type="transmembrane region" description="Helical" evidence="1">
    <location>
        <begin position="146"/>
        <end position="163"/>
    </location>
</feature>
<feature type="transmembrane region" description="Helical" evidence="1">
    <location>
        <begin position="221"/>
        <end position="243"/>
    </location>
</feature>
<proteinExistence type="predicted"/>
<dbReference type="Pfam" id="PF24800">
    <property type="entry name" value="DUF7702"/>
    <property type="match status" value="1"/>
</dbReference>
<dbReference type="PANTHER" id="PTHR42109">
    <property type="entry name" value="UNPLACED GENOMIC SCAFFOLD UM_SCAF_CONTIG_1.265, WHOLE GENOME SHOTGUN SEQUENCE"/>
    <property type="match status" value="1"/>
</dbReference>
<organism evidence="3 4">
    <name type="scientific">[Candida] anglica</name>
    <dbReference type="NCBI Taxonomy" id="148631"/>
    <lineage>
        <taxon>Eukaryota</taxon>
        <taxon>Fungi</taxon>
        <taxon>Dikarya</taxon>
        <taxon>Ascomycota</taxon>
        <taxon>Saccharomycotina</taxon>
        <taxon>Pichiomycetes</taxon>
        <taxon>Debaryomycetaceae</taxon>
        <taxon>Kurtzmaniella</taxon>
    </lineage>
</organism>
<dbReference type="EMBL" id="OZ004257">
    <property type="protein sequence ID" value="CAK7907751.1"/>
    <property type="molecule type" value="Genomic_DNA"/>
</dbReference>
<feature type="domain" description="DUF7702" evidence="2">
    <location>
        <begin position="145"/>
        <end position="281"/>
    </location>
</feature>
<evidence type="ECO:0000259" key="2">
    <source>
        <dbReference type="Pfam" id="PF24800"/>
    </source>
</evidence>
<keyword evidence="1" id="KW-1133">Transmembrane helix</keyword>
<evidence type="ECO:0000313" key="3">
    <source>
        <dbReference type="EMBL" id="CAK7907751.1"/>
    </source>
</evidence>
<dbReference type="Proteomes" id="UP001497600">
    <property type="component" value="Chromosome E"/>
</dbReference>
<gene>
    <name evidence="3" type="ORF">CAAN4_E06876</name>
</gene>
<keyword evidence="4" id="KW-1185">Reference proteome</keyword>
<name>A0ABP0ECM7_9ASCO</name>
<dbReference type="InterPro" id="IPR056119">
    <property type="entry name" value="DUF7702"/>
</dbReference>
<accession>A0ABP0ECM7</accession>
<evidence type="ECO:0000313" key="4">
    <source>
        <dbReference type="Proteomes" id="UP001497600"/>
    </source>
</evidence>
<reference evidence="3 4" key="1">
    <citation type="submission" date="2024-01" db="EMBL/GenBank/DDBJ databases">
        <authorList>
            <consortium name="Genoscope - CEA"/>
            <person name="William W."/>
        </authorList>
    </citation>
    <scope>NUCLEOTIDE SEQUENCE [LARGE SCALE GENOMIC DNA]</scope>
    <source>
        <strain evidence="3 4">29B2s-10</strain>
    </source>
</reference>
<feature type="transmembrane region" description="Helical" evidence="1">
    <location>
        <begin position="263"/>
        <end position="286"/>
    </location>
</feature>
<dbReference type="PANTHER" id="PTHR42109:SF2">
    <property type="entry name" value="INTEGRAL MEMBRANE PROTEIN"/>
    <property type="match status" value="1"/>
</dbReference>
<keyword evidence="1" id="KW-0812">Transmembrane</keyword>
<feature type="transmembrane region" description="Helical" evidence="1">
    <location>
        <begin position="183"/>
        <end position="209"/>
    </location>
</feature>
<protein>
    <recommendedName>
        <fullName evidence="2">DUF7702 domain-containing protein</fullName>
    </recommendedName>
</protein>
<feature type="transmembrane region" description="Helical" evidence="1">
    <location>
        <begin position="55"/>
        <end position="77"/>
    </location>
</feature>
<sequence>MTISDWKILAYVQLVYFALFAIAFTISVIQILGVRRNAISTFDAGINKIIKFYGLYFGLFILCKIAGGACAIVLYSLKTSNTNLYIATYVLDSVSISMLIKSFLPLIEFLIDKRTEVLDHQHDIHNPDFKKSPDYELPPKPKYHPFQVLTVLLLVGLILSIVASSSMDSSSASSYKTLLKASAFIFLAVILIITGILAFSVSFFSNSIYAHGYLLVSQAYILLLAMPFMLIRVIYSLLSAFSGANILSGHPSKYTLLLGDYKYYTFMAFAEECIISIILLFSMYYFSKNVSRF</sequence>
<feature type="transmembrane region" description="Helical" evidence="1">
    <location>
        <begin position="83"/>
        <end position="104"/>
    </location>
</feature>